<proteinExistence type="predicted"/>
<sequence>MKVYYCYLEIFDEETQQWEYVANPNQLPEDLYYDQFFSDIDRESLFFFFKEMENQGELTLLTKWKGIPADASFSVTNNYYFYLENIKMCTDASYFYLNELFDFDYNSTIDLYKFPRHEYKNFKEYNYENKQINNPKHISFRNYLGDNFIEELNLLKRFERYENCRIIYFVDADLNGWDDGTIQPEPYFKRFDRGIVGKGITDQDYGEIESLNYNILFYFIEKTATLENEDVVERQENLGIRVRDIFLNHLKKTIPIQDYEIHNARLTQQFWILEKIFVFGYYNGRVDDETVGYFCGNYPIFKSSLTSYESFTYGDDYEVDCGGYGFRSRFDFETFKLILRGFCEKFEFEIKIIFELFLKIAKTNNYKYLLKELEEKLSKRNSE</sequence>
<evidence type="ECO:0000313" key="2">
    <source>
        <dbReference type="Proteomes" id="UP001600109"/>
    </source>
</evidence>
<accession>A0ABW6HZ76</accession>
<organism evidence="1 2">
    <name type="scientific">Flavobacterium xylosi</name>
    <dbReference type="NCBI Taxonomy" id="3230415"/>
    <lineage>
        <taxon>Bacteria</taxon>
        <taxon>Pseudomonadati</taxon>
        <taxon>Bacteroidota</taxon>
        <taxon>Flavobacteriia</taxon>
        <taxon>Flavobacteriales</taxon>
        <taxon>Flavobacteriaceae</taxon>
        <taxon>Flavobacterium</taxon>
    </lineage>
</organism>
<dbReference type="EMBL" id="JBHZPZ010000017">
    <property type="protein sequence ID" value="MFE3869022.1"/>
    <property type="molecule type" value="Genomic_DNA"/>
</dbReference>
<protein>
    <submittedName>
        <fullName evidence="1">Uncharacterized protein</fullName>
    </submittedName>
</protein>
<comment type="caution">
    <text evidence="1">The sequence shown here is derived from an EMBL/GenBank/DDBJ whole genome shotgun (WGS) entry which is preliminary data.</text>
</comment>
<keyword evidence="2" id="KW-1185">Reference proteome</keyword>
<name>A0ABW6HZ76_9FLAO</name>
<reference evidence="1 2" key="1">
    <citation type="submission" date="2024-06" db="EMBL/GenBank/DDBJ databases">
        <title>Flavobacterium spp. isolated from glacier.</title>
        <authorList>
            <person name="Han D."/>
        </authorList>
    </citation>
    <scope>NUCLEOTIDE SEQUENCE [LARGE SCALE GENOMIC DNA]</scope>
    <source>
        <strain evidence="1 2">LS2P90</strain>
    </source>
</reference>
<dbReference type="Proteomes" id="UP001600109">
    <property type="component" value="Unassembled WGS sequence"/>
</dbReference>
<evidence type="ECO:0000313" key="1">
    <source>
        <dbReference type="EMBL" id="MFE3869022.1"/>
    </source>
</evidence>
<gene>
    <name evidence="1" type="ORF">ACFX5E_13215</name>
</gene>
<dbReference type="RefSeq" id="WP_379855632.1">
    <property type="nucleotide sequence ID" value="NZ_JBHZPZ010000017.1"/>
</dbReference>